<dbReference type="GO" id="GO:0061630">
    <property type="term" value="F:ubiquitin protein ligase activity"/>
    <property type="evidence" value="ECO:0007669"/>
    <property type="project" value="UniProtKB-EC"/>
</dbReference>
<keyword evidence="4 7" id="KW-0863">Zinc-finger</keyword>
<keyword evidence="5" id="KW-0862">Zinc</keyword>
<evidence type="ECO:0000313" key="10">
    <source>
        <dbReference type="EMBL" id="TKW21733.1"/>
    </source>
</evidence>
<dbReference type="InterPro" id="IPR053238">
    <property type="entry name" value="RING-H2_zinc_finger"/>
</dbReference>
<dbReference type="Gramene" id="TKW21733">
    <property type="protein sequence ID" value="TKW21733"/>
    <property type="gene ID" value="SEVIR_4G140300v2"/>
</dbReference>
<evidence type="ECO:0000256" key="6">
    <source>
        <dbReference type="ARBA" id="ARBA00024209"/>
    </source>
</evidence>
<dbReference type="InterPro" id="IPR001841">
    <property type="entry name" value="Znf_RING"/>
</dbReference>
<dbReference type="PANTHER" id="PTHR14155:SF522">
    <property type="entry name" value="OS06G0537600 PROTEIN"/>
    <property type="match status" value="1"/>
</dbReference>
<evidence type="ECO:0000256" key="7">
    <source>
        <dbReference type="PROSITE-ProRule" id="PRU00175"/>
    </source>
</evidence>
<accession>A0A4U6V317</accession>
<dbReference type="Gene3D" id="3.30.40.10">
    <property type="entry name" value="Zinc/RING finger domain, C3HC4 (zinc finger)"/>
    <property type="match status" value="1"/>
</dbReference>
<reference evidence="10" key="1">
    <citation type="submission" date="2019-03" db="EMBL/GenBank/DDBJ databases">
        <title>WGS assembly of Setaria viridis.</title>
        <authorList>
            <person name="Huang P."/>
            <person name="Jenkins J."/>
            <person name="Grimwood J."/>
            <person name="Barry K."/>
            <person name="Healey A."/>
            <person name="Mamidi S."/>
            <person name="Sreedasyam A."/>
            <person name="Shu S."/>
            <person name="Feldman M."/>
            <person name="Wu J."/>
            <person name="Yu Y."/>
            <person name="Chen C."/>
            <person name="Johnson J."/>
            <person name="Rokhsar D."/>
            <person name="Baxter I."/>
            <person name="Schmutz J."/>
            <person name="Brutnell T."/>
            <person name="Kellogg E."/>
        </authorList>
    </citation>
    <scope>NUCLEOTIDE SEQUENCE [LARGE SCALE GENOMIC DNA]</scope>
</reference>
<evidence type="ECO:0000256" key="4">
    <source>
        <dbReference type="ARBA" id="ARBA00022771"/>
    </source>
</evidence>
<dbReference type="Pfam" id="PF13639">
    <property type="entry name" value="zf-RING_2"/>
    <property type="match status" value="1"/>
</dbReference>
<dbReference type="EC" id="2.3.2.27" evidence="2"/>
<comment type="catalytic activity">
    <reaction evidence="1">
        <text>S-ubiquitinyl-[E2 ubiquitin-conjugating enzyme]-L-cysteine + [acceptor protein]-L-lysine = [E2 ubiquitin-conjugating enzyme]-L-cysteine + N(6)-ubiquitinyl-[acceptor protein]-L-lysine.</text>
        <dbReference type="EC" id="2.3.2.27"/>
    </reaction>
</comment>
<evidence type="ECO:0000313" key="11">
    <source>
        <dbReference type="Proteomes" id="UP000298652"/>
    </source>
</evidence>
<feature type="transmembrane region" description="Helical" evidence="8">
    <location>
        <begin position="74"/>
        <end position="93"/>
    </location>
</feature>
<keyword evidence="11" id="KW-1185">Reference proteome</keyword>
<dbReference type="OMA" id="MVMACIV"/>
<feature type="transmembrane region" description="Helical" evidence="8">
    <location>
        <begin position="99"/>
        <end position="120"/>
    </location>
</feature>
<dbReference type="EMBL" id="CM016555">
    <property type="protein sequence ID" value="TKW21733.1"/>
    <property type="molecule type" value="Genomic_DNA"/>
</dbReference>
<organism evidence="10 11">
    <name type="scientific">Setaria viridis</name>
    <name type="common">Green bristlegrass</name>
    <name type="synonym">Setaria italica subsp. viridis</name>
    <dbReference type="NCBI Taxonomy" id="4556"/>
    <lineage>
        <taxon>Eukaryota</taxon>
        <taxon>Viridiplantae</taxon>
        <taxon>Streptophyta</taxon>
        <taxon>Embryophyta</taxon>
        <taxon>Tracheophyta</taxon>
        <taxon>Spermatophyta</taxon>
        <taxon>Magnoliopsida</taxon>
        <taxon>Liliopsida</taxon>
        <taxon>Poales</taxon>
        <taxon>Poaceae</taxon>
        <taxon>PACMAD clade</taxon>
        <taxon>Panicoideae</taxon>
        <taxon>Panicodae</taxon>
        <taxon>Paniceae</taxon>
        <taxon>Cenchrinae</taxon>
        <taxon>Setaria</taxon>
    </lineage>
</organism>
<evidence type="ECO:0000256" key="2">
    <source>
        <dbReference type="ARBA" id="ARBA00012483"/>
    </source>
</evidence>
<dbReference type="GO" id="GO:0008270">
    <property type="term" value="F:zinc ion binding"/>
    <property type="evidence" value="ECO:0007669"/>
    <property type="project" value="UniProtKB-KW"/>
</dbReference>
<dbReference type="PANTHER" id="PTHR14155">
    <property type="entry name" value="RING FINGER DOMAIN-CONTAINING"/>
    <property type="match status" value="1"/>
</dbReference>
<dbReference type="SMART" id="SM00184">
    <property type="entry name" value="RING"/>
    <property type="match status" value="1"/>
</dbReference>
<gene>
    <name evidence="10" type="ORF">SEVIR_4G140300v2</name>
</gene>
<evidence type="ECO:0000256" key="5">
    <source>
        <dbReference type="ARBA" id="ARBA00022833"/>
    </source>
</evidence>
<evidence type="ECO:0000256" key="1">
    <source>
        <dbReference type="ARBA" id="ARBA00000900"/>
    </source>
</evidence>
<dbReference type="InterPro" id="IPR013083">
    <property type="entry name" value="Znf_RING/FYVE/PHD"/>
</dbReference>
<evidence type="ECO:0000256" key="3">
    <source>
        <dbReference type="ARBA" id="ARBA00022723"/>
    </source>
</evidence>
<evidence type="ECO:0000256" key="8">
    <source>
        <dbReference type="SAM" id="Phobius"/>
    </source>
</evidence>
<name>A0A4U6V317_SETVI</name>
<sequence>MADAPSPRTASCAGAAMDPAAGCCQGEGRCLKRSQSPMTATKTTMAAATCAVVRQETPASFSTTHVMHNGGTTIMASFSGMVMACIVLVPLGLFAGSMLYFICFRWGLSILVVVSVLFYLHWPLTILADHIGDDNVASGMSLLVQQPAAGTSSAHATVAVPAYSYEKKAGGDECAVCLGELQRGEVVKQLPACTHLFHEGCIDVWLRSNVTCPACRSPVDAAPPVAAQILLRTE</sequence>
<dbReference type="AlphaFoldDB" id="A0A4U6V317"/>
<feature type="domain" description="RING-type" evidence="9">
    <location>
        <begin position="174"/>
        <end position="216"/>
    </location>
</feature>
<proteinExistence type="inferred from homology"/>
<dbReference type="Proteomes" id="UP000298652">
    <property type="component" value="Chromosome 4"/>
</dbReference>
<keyword evidence="8" id="KW-0472">Membrane</keyword>
<comment type="similarity">
    <text evidence="6">Belongs to the RING-type zinc finger family. ATL subfamily.</text>
</comment>
<protein>
    <recommendedName>
        <fullName evidence="2">RING-type E3 ubiquitin transferase</fullName>
        <ecNumber evidence="2">2.3.2.27</ecNumber>
    </recommendedName>
</protein>
<keyword evidence="8" id="KW-0812">Transmembrane</keyword>
<keyword evidence="3" id="KW-0479">Metal-binding</keyword>
<evidence type="ECO:0000259" key="9">
    <source>
        <dbReference type="PROSITE" id="PS50089"/>
    </source>
</evidence>
<dbReference type="SUPFAM" id="SSF57850">
    <property type="entry name" value="RING/U-box"/>
    <property type="match status" value="1"/>
</dbReference>
<dbReference type="PROSITE" id="PS50089">
    <property type="entry name" value="ZF_RING_2"/>
    <property type="match status" value="1"/>
</dbReference>
<keyword evidence="8" id="KW-1133">Transmembrane helix</keyword>